<dbReference type="GO" id="GO:0016846">
    <property type="term" value="F:carbon-sulfur lyase activity"/>
    <property type="evidence" value="ECO:0007669"/>
    <property type="project" value="InterPro"/>
</dbReference>
<keyword evidence="4" id="KW-0456">Lyase</keyword>
<gene>
    <name evidence="6" type="ORF">K458DRAFT_417143</name>
</gene>
<dbReference type="PROSITE" id="PS51891">
    <property type="entry name" value="CENP_V_GFA"/>
    <property type="match status" value="2"/>
</dbReference>
<feature type="domain" description="CENP-V/GFA" evidence="5">
    <location>
        <begin position="210"/>
        <end position="333"/>
    </location>
</feature>
<protein>
    <recommendedName>
        <fullName evidence="5">CENP-V/GFA domain-containing protein</fullName>
    </recommendedName>
</protein>
<accession>A0A6G1J3F2</accession>
<keyword evidence="2" id="KW-0479">Metal-binding</keyword>
<proteinExistence type="inferred from homology"/>
<keyword evidence="3" id="KW-0862">Zinc</keyword>
<evidence type="ECO:0000256" key="3">
    <source>
        <dbReference type="ARBA" id="ARBA00022833"/>
    </source>
</evidence>
<feature type="domain" description="CENP-V/GFA" evidence="5">
    <location>
        <begin position="7"/>
        <end position="122"/>
    </location>
</feature>
<dbReference type="Gene3D" id="2.170.150.70">
    <property type="match status" value="1"/>
</dbReference>
<dbReference type="SUPFAM" id="SSF51316">
    <property type="entry name" value="Mss4-like"/>
    <property type="match status" value="2"/>
</dbReference>
<dbReference type="OrthoDB" id="5422068at2759"/>
<dbReference type="PANTHER" id="PTHR33337:SF30">
    <property type="entry name" value="DUF636 DOMAIN PROTEIN (AFU_ORTHOLOGUE AFUA_1G03180)"/>
    <property type="match status" value="1"/>
</dbReference>
<dbReference type="EMBL" id="MU005579">
    <property type="protein sequence ID" value="KAF2685042.1"/>
    <property type="molecule type" value="Genomic_DNA"/>
</dbReference>
<dbReference type="InterPro" id="IPR006913">
    <property type="entry name" value="CENP-V/GFA"/>
</dbReference>
<dbReference type="Gene3D" id="3.90.1590.10">
    <property type="entry name" value="glutathione-dependent formaldehyde- activating enzyme (gfa)"/>
    <property type="match status" value="1"/>
</dbReference>
<dbReference type="Pfam" id="PF04828">
    <property type="entry name" value="GFA"/>
    <property type="match status" value="2"/>
</dbReference>
<dbReference type="PANTHER" id="PTHR33337">
    <property type="entry name" value="GFA DOMAIN-CONTAINING PROTEIN"/>
    <property type="match status" value="1"/>
</dbReference>
<comment type="similarity">
    <text evidence="1">Belongs to the Gfa family.</text>
</comment>
<name>A0A6G1J3F2_9PLEO</name>
<evidence type="ECO:0000256" key="2">
    <source>
        <dbReference type="ARBA" id="ARBA00022723"/>
    </source>
</evidence>
<sequence>MEDAKQLTVACLCGAASHTFSVPASAFPLPTHLCSCNISRRISGSLLTSYVNITHGVDPPKPDLSALTPYKSSDILTRHFCSTCGTQMYLEYNHDGHFEAATGTLQVDSTDNVVEHKAHIWIEDTRDGGATHFIAHVGDRDLKRYLQGPGKSEEASLDWTLPRPIDTTEIKQTPIHAHCHCGGVQFYIHSPNEASRTAESSFPDLLIPYHTGSSENPENEPWWLPSPTRFLAGTCACTSCRRASGFDVTFWAFIPAVNIFLDENGTQIFTRNPYWGSMKTFRSSQNVTRTFCGTCGANIFWDGDERPSIVDVAVGLLDAKSGARAEDLLAWWPGRVSFEEEALNKGLINGLGIGLKEWARRNDGNECIATKRLT</sequence>
<evidence type="ECO:0000259" key="5">
    <source>
        <dbReference type="PROSITE" id="PS51891"/>
    </source>
</evidence>
<evidence type="ECO:0000313" key="6">
    <source>
        <dbReference type="EMBL" id="KAF2685042.1"/>
    </source>
</evidence>
<dbReference type="GO" id="GO:0046872">
    <property type="term" value="F:metal ion binding"/>
    <property type="evidence" value="ECO:0007669"/>
    <property type="project" value="UniProtKB-KW"/>
</dbReference>
<organism evidence="6 7">
    <name type="scientific">Lentithecium fluviatile CBS 122367</name>
    <dbReference type="NCBI Taxonomy" id="1168545"/>
    <lineage>
        <taxon>Eukaryota</taxon>
        <taxon>Fungi</taxon>
        <taxon>Dikarya</taxon>
        <taxon>Ascomycota</taxon>
        <taxon>Pezizomycotina</taxon>
        <taxon>Dothideomycetes</taxon>
        <taxon>Pleosporomycetidae</taxon>
        <taxon>Pleosporales</taxon>
        <taxon>Massarineae</taxon>
        <taxon>Lentitheciaceae</taxon>
        <taxon>Lentithecium</taxon>
    </lineage>
</organism>
<dbReference type="Proteomes" id="UP000799291">
    <property type="component" value="Unassembled WGS sequence"/>
</dbReference>
<dbReference type="AlphaFoldDB" id="A0A6G1J3F2"/>
<dbReference type="InterPro" id="IPR011057">
    <property type="entry name" value="Mss4-like_sf"/>
</dbReference>
<evidence type="ECO:0000313" key="7">
    <source>
        <dbReference type="Proteomes" id="UP000799291"/>
    </source>
</evidence>
<reference evidence="6" key="1">
    <citation type="journal article" date="2020" name="Stud. Mycol.">
        <title>101 Dothideomycetes genomes: a test case for predicting lifestyles and emergence of pathogens.</title>
        <authorList>
            <person name="Haridas S."/>
            <person name="Albert R."/>
            <person name="Binder M."/>
            <person name="Bloem J."/>
            <person name="Labutti K."/>
            <person name="Salamov A."/>
            <person name="Andreopoulos B."/>
            <person name="Baker S."/>
            <person name="Barry K."/>
            <person name="Bills G."/>
            <person name="Bluhm B."/>
            <person name="Cannon C."/>
            <person name="Castanera R."/>
            <person name="Culley D."/>
            <person name="Daum C."/>
            <person name="Ezra D."/>
            <person name="Gonzalez J."/>
            <person name="Henrissat B."/>
            <person name="Kuo A."/>
            <person name="Liang C."/>
            <person name="Lipzen A."/>
            <person name="Lutzoni F."/>
            <person name="Magnuson J."/>
            <person name="Mondo S."/>
            <person name="Nolan M."/>
            <person name="Ohm R."/>
            <person name="Pangilinan J."/>
            <person name="Park H.-J."/>
            <person name="Ramirez L."/>
            <person name="Alfaro M."/>
            <person name="Sun H."/>
            <person name="Tritt A."/>
            <person name="Yoshinaga Y."/>
            <person name="Zwiers L.-H."/>
            <person name="Turgeon B."/>
            <person name="Goodwin S."/>
            <person name="Spatafora J."/>
            <person name="Crous P."/>
            <person name="Grigoriev I."/>
        </authorList>
    </citation>
    <scope>NUCLEOTIDE SEQUENCE</scope>
    <source>
        <strain evidence="6">CBS 122367</strain>
    </source>
</reference>
<evidence type="ECO:0000256" key="4">
    <source>
        <dbReference type="ARBA" id="ARBA00023239"/>
    </source>
</evidence>
<keyword evidence="7" id="KW-1185">Reference proteome</keyword>
<evidence type="ECO:0000256" key="1">
    <source>
        <dbReference type="ARBA" id="ARBA00005495"/>
    </source>
</evidence>